<comment type="caution">
    <text evidence="1">The sequence shown here is derived from an EMBL/GenBank/DDBJ whole genome shotgun (WGS) entry which is preliminary data.</text>
</comment>
<protein>
    <submittedName>
        <fullName evidence="1">Uncharacterized protein</fullName>
    </submittedName>
</protein>
<proteinExistence type="predicted"/>
<sequence length="94" mass="10541">MIERDNAHIVRVYDRARGERGSTGILGTTILSPKSDSVLVDTDPTRVSNMTAINSNSTGVFRHRPCQFDVDKIYSKYINLYESLVLVISYTSLT</sequence>
<evidence type="ECO:0000313" key="1">
    <source>
        <dbReference type="EMBL" id="KAF7412172.1"/>
    </source>
</evidence>
<accession>A0A834NJY2</accession>
<evidence type="ECO:0000313" key="2">
    <source>
        <dbReference type="Proteomes" id="UP000614350"/>
    </source>
</evidence>
<keyword evidence="2" id="KW-1185">Reference proteome</keyword>
<dbReference type="Proteomes" id="UP000614350">
    <property type="component" value="Unassembled WGS sequence"/>
</dbReference>
<organism evidence="1 2">
    <name type="scientific">Vespula vulgaris</name>
    <name type="common">Yellow jacket</name>
    <name type="synonym">Wasp</name>
    <dbReference type="NCBI Taxonomy" id="7454"/>
    <lineage>
        <taxon>Eukaryota</taxon>
        <taxon>Metazoa</taxon>
        <taxon>Ecdysozoa</taxon>
        <taxon>Arthropoda</taxon>
        <taxon>Hexapoda</taxon>
        <taxon>Insecta</taxon>
        <taxon>Pterygota</taxon>
        <taxon>Neoptera</taxon>
        <taxon>Endopterygota</taxon>
        <taxon>Hymenoptera</taxon>
        <taxon>Apocrita</taxon>
        <taxon>Aculeata</taxon>
        <taxon>Vespoidea</taxon>
        <taxon>Vespidae</taxon>
        <taxon>Vespinae</taxon>
        <taxon>Vespula</taxon>
    </lineage>
</organism>
<gene>
    <name evidence="1" type="ORF">HZH66_001068</name>
</gene>
<reference evidence="1" key="1">
    <citation type="journal article" date="2020" name="G3 (Bethesda)">
        <title>High-Quality Assemblies for Three Invasive Social Wasps from the &lt;i&gt;Vespula&lt;/i&gt; Genus.</title>
        <authorList>
            <person name="Harrop T.W.R."/>
            <person name="Guhlin J."/>
            <person name="McLaughlin G.M."/>
            <person name="Permina E."/>
            <person name="Stockwell P."/>
            <person name="Gilligan J."/>
            <person name="Le Lec M.F."/>
            <person name="Gruber M.A.M."/>
            <person name="Quinn O."/>
            <person name="Lovegrove M."/>
            <person name="Duncan E.J."/>
            <person name="Remnant E.J."/>
            <person name="Van Eeckhoven J."/>
            <person name="Graham B."/>
            <person name="Knapp R.A."/>
            <person name="Langford K.W."/>
            <person name="Kronenberg Z."/>
            <person name="Press M.O."/>
            <person name="Eacker S.M."/>
            <person name="Wilson-Rankin E.E."/>
            <person name="Purcell J."/>
            <person name="Lester P.J."/>
            <person name="Dearden P.K."/>
        </authorList>
    </citation>
    <scope>NUCLEOTIDE SEQUENCE</scope>
    <source>
        <strain evidence="1">Marl-1</strain>
    </source>
</reference>
<dbReference type="AlphaFoldDB" id="A0A834NJY2"/>
<dbReference type="EMBL" id="JACSEA010000001">
    <property type="protein sequence ID" value="KAF7412172.1"/>
    <property type="molecule type" value="Genomic_DNA"/>
</dbReference>
<name>A0A834NJY2_VESVU</name>